<sequence>MNYLEDTSPCPLSEEESRLAYRAKQKALDILIDALKKRDSVLVEKAGENTNSVGRRPSLTPHLVHSLRKELKQVTFVKVDHPFYAICYIYPRSHERRIYLGPRFWKQGEILGADSRPGLLIEKAAQFLLDKTPTDVQGQRHEPRQIRYEFERVLKHWGIYNGHFYSCCGETVRDSVCECSFISSRPWTLSEEEWNLAEEAKQRTLMILFDALEKKESLLVENPEDFVGLERLNMCPLIPLNLVKDLITNLASVTFRKGYNVNYVLPYLDKIIIYLSHDFWQQNEMLECGSRPGTLILELSQLLGYKRYLKEPADEGEQNKVQQQPHKFPLTAFNICWVFETWMRHRGVYSGSYACCGEESRDSVCALSHLAVCLNDITPPPLTPERTLEPPYYL</sequence>
<gene>
    <name evidence="2" type="primary">LOC108701270</name>
</gene>
<dbReference type="GeneID" id="108701270"/>
<organism evidence="1 2">
    <name type="scientific">Xenopus laevis</name>
    <name type="common">African clawed frog</name>
    <dbReference type="NCBI Taxonomy" id="8355"/>
    <lineage>
        <taxon>Eukaryota</taxon>
        <taxon>Metazoa</taxon>
        <taxon>Chordata</taxon>
        <taxon>Craniata</taxon>
        <taxon>Vertebrata</taxon>
        <taxon>Euteleostomi</taxon>
        <taxon>Amphibia</taxon>
        <taxon>Batrachia</taxon>
        <taxon>Anura</taxon>
        <taxon>Pipoidea</taxon>
        <taxon>Pipidae</taxon>
        <taxon>Xenopodinae</taxon>
        <taxon>Xenopus</taxon>
        <taxon>Xenopus</taxon>
    </lineage>
</organism>
<dbReference type="Proteomes" id="UP000186698">
    <property type="component" value="Chromosome 9_10L"/>
</dbReference>
<dbReference type="KEGG" id="xla:108701270"/>
<keyword evidence="1" id="KW-1185">Reference proteome</keyword>
<accession>A0A8J0TUL7</accession>
<dbReference type="OrthoDB" id="8896123at2759"/>
<name>A0A8J0TUL7_XENLA</name>
<dbReference type="AlphaFoldDB" id="A0A8J0TUL7"/>
<protein>
    <submittedName>
        <fullName evidence="2">Uncharacterized protein LOC108701270</fullName>
    </submittedName>
</protein>
<evidence type="ECO:0000313" key="1">
    <source>
        <dbReference type="Proteomes" id="UP000186698"/>
    </source>
</evidence>
<evidence type="ECO:0000313" key="2">
    <source>
        <dbReference type="RefSeq" id="XP_018091158.1"/>
    </source>
</evidence>
<proteinExistence type="predicted"/>
<dbReference type="RefSeq" id="XP_018091158.1">
    <property type="nucleotide sequence ID" value="XM_018235669.2"/>
</dbReference>
<reference evidence="2" key="1">
    <citation type="submission" date="2025-08" db="UniProtKB">
        <authorList>
            <consortium name="RefSeq"/>
        </authorList>
    </citation>
    <scope>IDENTIFICATION</scope>
    <source>
        <strain evidence="2">J_2021</strain>
        <tissue evidence="2">Erythrocytes</tissue>
    </source>
</reference>